<dbReference type="Proteomes" id="UP000060630">
    <property type="component" value="Unassembled WGS sequence"/>
</dbReference>
<dbReference type="AlphaFoldDB" id="A0A125DLM3"/>
<dbReference type="EMBL" id="LPHD01000074">
    <property type="protein sequence ID" value="KWA81702.1"/>
    <property type="molecule type" value="Genomic_DNA"/>
</dbReference>
<sequence>MICLAHKMTDRSGWFVTSPTHHITFRINLPRFLLFVDFSHGEIELLILDVLVMHPPAHLPILVGEVEKMTAFMCDYICNVLHILPNYTLIWLSLLIHVHLAPGARVCTLGARKQVDCLVNLFPVTDWSIVDAQQKFHLENN</sequence>
<comment type="caution">
    <text evidence="1">The sequence shown here is derived from an EMBL/GenBank/DDBJ whole genome shotgun (WGS) entry which is preliminary data.</text>
</comment>
<evidence type="ECO:0000313" key="2">
    <source>
        <dbReference type="Proteomes" id="UP000060630"/>
    </source>
</evidence>
<organism evidence="1 2">
    <name type="scientific">Burkholderia ubonensis</name>
    <dbReference type="NCBI Taxonomy" id="101571"/>
    <lineage>
        <taxon>Bacteria</taxon>
        <taxon>Pseudomonadati</taxon>
        <taxon>Pseudomonadota</taxon>
        <taxon>Betaproteobacteria</taxon>
        <taxon>Burkholderiales</taxon>
        <taxon>Burkholderiaceae</taxon>
        <taxon>Burkholderia</taxon>
        <taxon>Burkholderia cepacia complex</taxon>
    </lineage>
</organism>
<gene>
    <name evidence="1" type="ORF">WL29_28325</name>
</gene>
<reference evidence="1 2" key="1">
    <citation type="submission" date="2015-11" db="EMBL/GenBank/DDBJ databases">
        <title>Expanding the genomic diversity of Burkholderia species for the development of highly accurate diagnostics.</title>
        <authorList>
            <person name="Sahl J."/>
            <person name="Keim P."/>
            <person name="Wagner D."/>
        </authorList>
    </citation>
    <scope>NUCLEOTIDE SEQUENCE [LARGE SCALE GENOMIC DNA]</scope>
    <source>
        <strain evidence="1 2">MSMB2087WGS</strain>
    </source>
</reference>
<protein>
    <submittedName>
        <fullName evidence="1">Uncharacterized protein</fullName>
    </submittedName>
</protein>
<accession>A0A125DLM3</accession>
<proteinExistence type="predicted"/>
<name>A0A125DLM3_9BURK</name>
<evidence type="ECO:0000313" key="1">
    <source>
        <dbReference type="EMBL" id="KWA81702.1"/>
    </source>
</evidence>